<dbReference type="InterPro" id="IPR005162">
    <property type="entry name" value="Retrotrans_gag_dom"/>
</dbReference>
<gene>
    <name evidence="2" type="ORF">Sangu_2647800</name>
</gene>
<organism evidence="2">
    <name type="scientific">Sesamum angustifolium</name>
    <dbReference type="NCBI Taxonomy" id="2727405"/>
    <lineage>
        <taxon>Eukaryota</taxon>
        <taxon>Viridiplantae</taxon>
        <taxon>Streptophyta</taxon>
        <taxon>Embryophyta</taxon>
        <taxon>Tracheophyta</taxon>
        <taxon>Spermatophyta</taxon>
        <taxon>Magnoliopsida</taxon>
        <taxon>eudicotyledons</taxon>
        <taxon>Gunneridae</taxon>
        <taxon>Pentapetalae</taxon>
        <taxon>asterids</taxon>
        <taxon>lamiids</taxon>
        <taxon>Lamiales</taxon>
        <taxon>Pedaliaceae</taxon>
        <taxon>Sesamum</taxon>
    </lineage>
</organism>
<name>A0AAW2J2I6_9LAMI</name>
<dbReference type="AlphaFoldDB" id="A0AAW2J2I6"/>
<dbReference type="Pfam" id="PF03732">
    <property type="entry name" value="Retrotrans_gag"/>
    <property type="match status" value="1"/>
</dbReference>
<dbReference type="EMBL" id="JACGWK010001435">
    <property type="protein sequence ID" value="KAL0288657.1"/>
    <property type="molecule type" value="Genomic_DNA"/>
</dbReference>
<protein>
    <recommendedName>
        <fullName evidence="1">Retrotransposon gag domain-containing protein</fullName>
    </recommendedName>
</protein>
<sequence>MEFPHFDGENARIWVRKFTRYFQMIPIPEDQKVSFASIYFDSKAKLWYQGYIEKNKLLSWNELVLAVQERFDDLDSERVMTEFNKLYQDTTVTAYLEWFEELRLRCSFLTKTLMRSSS</sequence>
<proteinExistence type="predicted"/>
<evidence type="ECO:0000313" key="2">
    <source>
        <dbReference type="EMBL" id="KAL0288657.1"/>
    </source>
</evidence>
<reference evidence="2" key="2">
    <citation type="journal article" date="2024" name="Plant">
        <title>Genomic evolution and insights into agronomic trait innovations of Sesamum species.</title>
        <authorList>
            <person name="Miao H."/>
            <person name="Wang L."/>
            <person name="Qu L."/>
            <person name="Liu H."/>
            <person name="Sun Y."/>
            <person name="Le M."/>
            <person name="Wang Q."/>
            <person name="Wei S."/>
            <person name="Zheng Y."/>
            <person name="Lin W."/>
            <person name="Duan Y."/>
            <person name="Cao H."/>
            <person name="Xiong S."/>
            <person name="Wang X."/>
            <person name="Wei L."/>
            <person name="Li C."/>
            <person name="Ma Q."/>
            <person name="Ju M."/>
            <person name="Zhao R."/>
            <person name="Li G."/>
            <person name="Mu C."/>
            <person name="Tian Q."/>
            <person name="Mei H."/>
            <person name="Zhang T."/>
            <person name="Gao T."/>
            <person name="Zhang H."/>
        </authorList>
    </citation>
    <scope>NUCLEOTIDE SEQUENCE</scope>
    <source>
        <strain evidence="2">G01</strain>
    </source>
</reference>
<feature type="domain" description="Retrotransposon gag" evidence="1">
    <location>
        <begin position="35"/>
        <end position="107"/>
    </location>
</feature>
<evidence type="ECO:0000259" key="1">
    <source>
        <dbReference type="Pfam" id="PF03732"/>
    </source>
</evidence>
<accession>A0AAW2J2I6</accession>
<comment type="caution">
    <text evidence="2">The sequence shown here is derived from an EMBL/GenBank/DDBJ whole genome shotgun (WGS) entry which is preliminary data.</text>
</comment>
<reference evidence="2" key="1">
    <citation type="submission" date="2020-06" db="EMBL/GenBank/DDBJ databases">
        <authorList>
            <person name="Li T."/>
            <person name="Hu X."/>
            <person name="Zhang T."/>
            <person name="Song X."/>
            <person name="Zhang H."/>
            <person name="Dai N."/>
            <person name="Sheng W."/>
            <person name="Hou X."/>
            <person name="Wei L."/>
        </authorList>
    </citation>
    <scope>NUCLEOTIDE SEQUENCE</scope>
    <source>
        <strain evidence="2">G01</strain>
        <tissue evidence="2">Leaf</tissue>
    </source>
</reference>